<dbReference type="Proteomes" id="UP000010729">
    <property type="component" value="Unassembled WGS sequence"/>
</dbReference>
<dbReference type="AlphaFoldDB" id="N1VB40"/>
<keyword evidence="3" id="KW-1003">Cell membrane</keyword>
<keyword evidence="5 9" id="KW-0812">Transmembrane</keyword>
<keyword evidence="4" id="KW-0997">Cell inner membrane</keyword>
<keyword evidence="2" id="KW-0813">Transport</keyword>
<evidence type="ECO:0000313" key="11">
    <source>
        <dbReference type="EMBL" id="EMY35533.1"/>
    </source>
</evidence>
<dbReference type="GO" id="GO:0015740">
    <property type="term" value="P:C4-dicarboxylate transport"/>
    <property type="evidence" value="ECO:0007669"/>
    <property type="project" value="TreeGrafter"/>
</dbReference>
<evidence type="ECO:0000256" key="4">
    <source>
        <dbReference type="ARBA" id="ARBA00022519"/>
    </source>
</evidence>
<dbReference type="EMBL" id="ANPE02000070">
    <property type="protein sequence ID" value="EMY35533.1"/>
    <property type="molecule type" value="Genomic_DNA"/>
</dbReference>
<evidence type="ECO:0000256" key="7">
    <source>
        <dbReference type="ARBA" id="ARBA00023136"/>
    </source>
</evidence>
<evidence type="ECO:0000256" key="6">
    <source>
        <dbReference type="ARBA" id="ARBA00022989"/>
    </source>
</evidence>
<evidence type="ECO:0000259" key="10">
    <source>
        <dbReference type="Pfam" id="PF04290"/>
    </source>
</evidence>
<evidence type="ECO:0000256" key="2">
    <source>
        <dbReference type="ARBA" id="ARBA00022448"/>
    </source>
</evidence>
<name>N1VB40_9MICC</name>
<evidence type="ECO:0000256" key="3">
    <source>
        <dbReference type="ARBA" id="ARBA00022475"/>
    </source>
</evidence>
<feature type="transmembrane region" description="Helical" evidence="9">
    <location>
        <begin position="138"/>
        <end position="158"/>
    </location>
</feature>
<organism evidence="11 12">
    <name type="scientific">Arthrobacter crystallopoietes BAB-32</name>
    <dbReference type="NCBI Taxonomy" id="1246476"/>
    <lineage>
        <taxon>Bacteria</taxon>
        <taxon>Bacillati</taxon>
        <taxon>Actinomycetota</taxon>
        <taxon>Actinomycetes</taxon>
        <taxon>Micrococcales</taxon>
        <taxon>Micrococcaceae</taxon>
        <taxon>Crystallibacter</taxon>
    </lineage>
</organism>
<keyword evidence="12" id="KW-1185">Reference proteome</keyword>
<evidence type="ECO:0000313" key="12">
    <source>
        <dbReference type="Proteomes" id="UP000010729"/>
    </source>
</evidence>
<comment type="caution">
    <text evidence="11">The sequence shown here is derived from an EMBL/GenBank/DDBJ whole genome shotgun (WGS) entry which is preliminary data.</text>
</comment>
<dbReference type="InterPro" id="IPR055348">
    <property type="entry name" value="DctQ"/>
</dbReference>
<sequence>MPSRRTLDRIYAGLAKTSQYVAFTALLAMTLVMVAEVLMRYFVGEPLGWNISLIEKVLLPGLVFLGLPWAYSVGAHVSAELVYDRLPHGIQRVLDWVARTLLVVCAVVLAYAGALVAVEDFMLGSAPPPLSSQIPVDTWTWRSFLPIGAGLMLMLVLIDTVRTGSGRRSDS</sequence>
<dbReference type="PANTHER" id="PTHR35011">
    <property type="entry name" value="2,3-DIKETO-L-GULONATE TRAP TRANSPORTER SMALL PERMEASE PROTEIN YIAM"/>
    <property type="match status" value="1"/>
</dbReference>
<dbReference type="GO" id="GO:0022857">
    <property type="term" value="F:transmembrane transporter activity"/>
    <property type="evidence" value="ECO:0007669"/>
    <property type="project" value="TreeGrafter"/>
</dbReference>
<keyword evidence="7 9" id="KW-0472">Membrane</keyword>
<evidence type="ECO:0000256" key="1">
    <source>
        <dbReference type="ARBA" id="ARBA00004429"/>
    </source>
</evidence>
<protein>
    <recommendedName>
        <fullName evidence="10">Tripartite ATP-independent periplasmic transporters DctQ component domain-containing protein</fullName>
    </recommendedName>
</protein>
<gene>
    <name evidence="11" type="ORF">D477_003783</name>
</gene>
<comment type="similarity">
    <text evidence="8">Belongs to the TRAP transporter small permease family.</text>
</comment>
<feature type="domain" description="Tripartite ATP-independent periplasmic transporters DctQ component" evidence="10">
    <location>
        <begin position="29"/>
        <end position="162"/>
    </location>
</feature>
<dbReference type="InterPro" id="IPR007387">
    <property type="entry name" value="TRAP_DctQ"/>
</dbReference>
<dbReference type="Pfam" id="PF04290">
    <property type="entry name" value="DctQ"/>
    <property type="match status" value="1"/>
</dbReference>
<feature type="transmembrane region" description="Helical" evidence="9">
    <location>
        <begin position="96"/>
        <end position="118"/>
    </location>
</feature>
<dbReference type="PANTHER" id="PTHR35011:SF2">
    <property type="entry name" value="2,3-DIKETO-L-GULONATE TRAP TRANSPORTER SMALL PERMEASE PROTEIN YIAM"/>
    <property type="match status" value="1"/>
</dbReference>
<accession>N1VB40</accession>
<keyword evidence="6 9" id="KW-1133">Transmembrane helix</keyword>
<evidence type="ECO:0000256" key="8">
    <source>
        <dbReference type="ARBA" id="ARBA00038436"/>
    </source>
</evidence>
<dbReference type="GO" id="GO:0005886">
    <property type="term" value="C:plasma membrane"/>
    <property type="evidence" value="ECO:0007669"/>
    <property type="project" value="UniProtKB-SubCell"/>
</dbReference>
<evidence type="ECO:0000256" key="5">
    <source>
        <dbReference type="ARBA" id="ARBA00022692"/>
    </source>
</evidence>
<feature type="transmembrane region" description="Helical" evidence="9">
    <location>
        <begin position="20"/>
        <end position="42"/>
    </location>
</feature>
<comment type="subcellular location">
    <subcellularLocation>
        <location evidence="1">Cell inner membrane</location>
        <topology evidence="1">Multi-pass membrane protein</topology>
    </subcellularLocation>
</comment>
<proteinExistence type="inferred from homology"/>
<feature type="transmembrane region" description="Helical" evidence="9">
    <location>
        <begin position="62"/>
        <end position="84"/>
    </location>
</feature>
<reference evidence="11 12" key="1">
    <citation type="journal article" date="2013" name="Genome Announc.">
        <title>Draft Genome Sequence of Arthrobacter crystallopoietes Strain BAB-32, Revealing Genes for Bioremediation.</title>
        <authorList>
            <person name="Joshi M.N."/>
            <person name="Pandit A.S."/>
            <person name="Sharma A."/>
            <person name="Pandya R.V."/>
            <person name="Desai S.M."/>
            <person name="Saxena A.K."/>
            <person name="Bagatharia S.B."/>
        </authorList>
    </citation>
    <scope>NUCLEOTIDE SEQUENCE [LARGE SCALE GENOMIC DNA]</scope>
    <source>
        <strain evidence="11 12">BAB-32</strain>
    </source>
</reference>
<evidence type="ECO:0000256" key="9">
    <source>
        <dbReference type="SAM" id="Phobius"/>
    </source>
</evidence>